<dbReference type="GO" id="GO:0004831">
    <property type="term" value="F:tyrosine-tRNA ligase activity"/>
    <property type="evidence" value="ECO:0007669"/>
    <property type="project" value="TreeGrafter"/>
</dbReference>
<feature type="domain" description="TRNA-binding" evidence="5">
    <location>
        <begin position="35"/>
        <end position="180"/>
    </location>
</feature>
<dbReference type="STRING" id="1344418.A0A1D2VMP5"/>
<dbReference type="OrthoDB" id="19141at2759"/>
<evidence type="ECO:0000256" key="2">
    <source>
        <dbReference type="ARBA" id="ARBA00022555"/>
    </source>
</evidence>
<dbReference type="InterPro" id="IPR051270">
    <property type="entry name" value="Tyrosine-tRNA_ligase_regulator"/>
</dbReference>
<dbReference type="InParanoid" id="A0A1D2VMP5"/>
<dbReference type="PANTHER" id="PTHR11586">
    <property type="entry name" value="TRNA-AMINOACYLATION COFACTOR ARC1 FAMILY MEMBER"/>
    <property type="match status" value="1"/>
</dbReference>
<evidence type="ECO:0000259" key="5">
    <source>
        <dbReference type="PROSITE" id="PS50886"/>
    </source>
</evidence>
<accession>A0A1D2VMP5</accession>
<evidence type="ECO:0000313" key="7">
    <source>
        <dbReference type="Proteomes" id="UP000095038"/>
    </source>
</evidence>
<protein>
    <submittedName>
        <fullName evidence="6">Nucleic acid-binding protein</fullName>
    </submittedName>
</protein>
<evidence type="ECO:0000313" key="6">
    <source>
        <dbReference type="EMBL" id="ODV62882.1"/>
    </source>
</evidence>
<keyword evidence="1" id="KW-0963">Cytoplasm</keyword>
<keyword evidence="3 4" id="KW-0694">RNA-binding</keyword>
<dbReference type="PROSITE" id="PS50886">
    <property type="entry name" value="TRBD"/>
    <property type="match status" value="1"/>
</dbReference>
<dbReference type="RefSeq" id="XP_020049189.1">
    <property type="nucleotide sequence ID" value="XM_020192645.1"/>
</dbReference>
<dbReference type="Gene3D" id="2.40.50.140">
    <property type="entry name" value="Nucleic acid-binding proteins"/>
    <property type="match status" value="1"/>
</dbReference>
<dbReference type="PANTHER" id="PTHR11586:SF43">
    <property type="entry name" value="TYROSINE--TRNA LIGASE, CYTOPLASMIC"/>
    <property type="match status" value="1"/>
</dbReference>
<dbReference type="GO" id="GO:0000049">
    <property type="term" value="F:tRNA binding"/>
    <property type="evidence" value="ECO:0007669"/>
    <property type="project" value="UniProtKB-UniRule"/>
</dbReference>
<dbReference type="AlphaFoldDB" id="A0A1D2VMP5"/>
<evidence type="ECO:0000256" key="3">
    <source>
        <dbReference type="ARBA" id="ARBA00022884"/>
    </source>
</evidence>
<organism evidence="6 7">
    <name type="scientific">Ascoidea rubescens DSM 1968</name>
    <dbReference type="NCBI Taxonomy" id="1344418"/>
    <lineage>
        <taxon>Eukaryota</taxon>
        <taxon>Fungi</taxon>
        <taxon>Dikarya</taxon>
        <taxon>Ascomycota</taxon>
        <taxon>Saccharomycotina</taxon>
        <taxon>Saccharomycetes</taxon>
        <taxon>Ascoideaceae</taxon>
        <taxon>Ascoidea</taxon>
    </lineage>
</organism>
<dbReference type="InterPro" id="IPR012340">
    <property type="entry name" value="NA-bd_OB-fold"/>
</dbReference>
<reference evidence="7" key="1">
    <citation type="submission" date="2016-05" db="EMBL/GenBank/DDBJ databases">
        <title>Comparative genomics of biotechnologically important yeasts.</title>
        <authorList>
            <consortium name="DOE Joint Genome Institute"/>
            <person name="Riley R."/>
            <person name="Haridas S."/>
            <person name="Wolfe K.H."/>
            <person name="Lopes M.R."/>
            <person name="Hittinger C.T."/>
            <person name="Goker M."/>
            <person name="Salamov A."/>
            <person name="Wisecaver J."/>
            <person name="Long T.M."/>
            <person name="Aerts A.L."/>
            <person name="Barry K."/>
            <person name="Choi C."/>
            <person name="Clum A."/>
            <person name="Coughlan A.Y."/>
            <person name="Deshpande S."/>
            <person name="Douglass A.P."/>
            <person name="Hanson S.J."/>
            <person name="Klenk H.-P."/>
            <person name="Labutti K."/>
            <person name="Lapidus A."/>
            <person name="Lindquist E."/>
            <person name="Lipzen A."/>
            <person name="Meier-Kolthoff J.P."/>
            <person name="Ohm R.A."/>
            <person name="Otillar R.P."/>
            <person name="Pangilinan J."/>
            <person name="Peng Y."/>
            <person name="Rokas A."/>
            <person name="Rosa C.A."/>
            <person name="Scheuner C."/>
            <person name="Sibirny A.A."/>
            <person name="Slot J.C."/>
            <person name="Stielow J.B."/>
            <person name="Sun H."/>
            <person name="Kurtzman C.P."/>
            <person name="Blackwell M."/>
            <person name="Grigoriev I.V."/>
            <person name="Jeffries T.W."/>
        </authorList>
    </citation>
    <scope>NUCLEOTIDE SEQUENCE [LARGE SCALE GENOMIC DNA]</scope>
    <source>
        <strain evidence="7">DSM 1968</strain>
    </source>
</reference>
<evidence type="ECO:0000256" key="1">
    <source>
        <dbReference type="ARBA" id="ARBA00022490"/>
    </source>
</evidence>
<dbReference type="Proteomes" id="UP000095038">
    <property type="component" value="Unassembled WGS sequence"/>
</dbReference>
<sequence>MMLSLSRRCLYPRQKGLFGLISCRWYSSPPKVDYPPSVLQLQVGKIVHCQNHPNSNFLYVANVLVNDVEKAKLEEIKKDLQALKPDELEVNNMDVITILTGLVDIVPLEEMIDRNIIVLKNLKPRVLRGIKSNGMLLATEVSKLAENKSESESEVKKDWSNVKVEPIYPPLSSNLGDELFFKPFVRDENEPIKSLRGRSTLVKSVFAKFRINNDHKFIYKHDDTEIPLTSLHDDNSSAYTKDIKNSIVH</sequence>
<dbReference type="Pfam" id="PF01588">
    <property type="entry name" value="tRNA_bind"/>
    <property type="match status" value="1"/>
</dbReference>
<evidence type="ECO:0000256" key="4">
    <source>
        <dbReference type="PROSITE-ProRule" id="PRU00209"/>
    </source>
</evidence>
<dbReference type="EMBL" id="KV454476">
    <property type="protein sequence ID" value="ODV62882.1"/>
    <property type="molecule type" value="Genomic_DNA"/>
</dbReference>
<dbReference type="GeneID" id="30966281"/>
<name>A0A1D2VMP5_9ASCO</name>
<proteinExistence type="predicted"/>
<dbReference type="InterPro" id="IPR002547">
    <property type="entry name" value="tRNA-bd_dom"/>
</dbReference>
<dbReference type="SUPFAM" id="SSF50249">
    <property type="entry name" value="Nucleic acid-binding proteins"/>
    <property type="match status" value="1"/>
</dbReference>
<keyword evidence="2 4" id="KW-0820">tRNA-binding</keyword>
<gene>
    <name evidence="6" type="ORF">ASCRUDRAFT_74336</name>
</gene>
<keyword evidence="7" id="KW-1185">Reference proteome</keyword>